<dbReference type="EMBL" id="LKEA01000004">
    <property type="protein sequence ID" value="ROW09538.1"/>
    <property type="molecule type" value="Genomic_DNA"/>
</dbReference>
<evidence type="ECO:0000313" key="1">
    <source>
        <dbReference type="EMBL" id="ROW09538.1"/>
    </source>
</evidence>
<organism evidence="1 2">
    <name type="scientific">Cytospora schulzeri</name>
    <dbReference type="NCBI Taxonomy" id="448051"/>
    <lineage>
        <taxon>Eukaryota</taxon>
        <taxon>Fungi</taxon>
        <taxon>Dikarya</taxon>
        <taxon>Ascomycota</taxon>
        <taxon>Pezizomycotina</taxon>
        <taxon>Sordariomycetes</taxon>
        <taxon>Sordariomycetidae</taxon>
        <taxon>Diaporthales</taxon>
        <taxon>Cytosporaceae</taxon>
        <taxon>Cytospora</taxon>
    </lineage>
</organism>
<protein>
    <submittedName>
        <fullName evidence="1">Uncharacterized protein</fullName>
    </submittedName>
</protein>
<reference evidence="1 2" key="1">
    <citation type="submission" date="2015-09" db="EMBL/GenBank/DDBJ databases">
        <title>Host preference determinants of Valsa canker pathogens revealed by comparative genomics.</title>
        <authorList>
            <person name="Yin Z."/>
            <person name="Huang L."/>
        </authorList>
    </citation>
    <scope>NUCLEOTIDE SEQUENCE [LARGE SCALE GENOMIC DNA]</scope>
    <source>
        <strain evidence="1 2">03-1</strain>
    </source>
</reference>
<gene>
    <name evidence="1" type="ORF">VMCG_02633</name>
</gene>
<proteinExistence type="predicted"/>
<sequence length="55" mass="6160">MAQDLQNGAYVMLDVLLKVGTALLYGLRCYYRLGGLKGTRVPSYRYRYQAALKAG</sequence>
<dbReference type="Proteomes" id="UP000283895">
    <property type="component" value="Unassembled WGS sequence"/>
</dbReference>
<keyword evidence="2" id="KW-1185">Reference proteome</keyword>
<name>A0A423X1A6_9PEZI</name>
<evidence type="ECO:0000313" key="2">
    <source>
        <dbReference type="Proteomes" id="UP000283895"/>
    </source>
</evidence>
<dbReference type="AlphaFoldDB" id="A0A423X1A6"/>
<accession>A0A423X1A6</accession>
<comment type="caution">
    <text evidence="1">The sequence shown here is derived from an EMBL/GenBank/DDBJ whole genome shotgun (WGS) entry which is preliminary data.</text>
</comment>